<dbReference type="InterPro" id="IPR023053">
    <property type="entry name" value="Ribosomal_uS14_bact"/>
</dbReference>
<dbReference type="AlphaFoldDB" id="A0A955I510"/>
<evidence type="ECO:0000313" key="9">
    <source>
        <dbReference type="EMBL" id="MCA9379195.1"/>
    </source>
</evidence>
<keyword evidence="2" id="KW-0699">rRNA-binding</keyword>
<keyword evidence="1" id="KW-0479">Metal-binding</keyword>
<keyword evidence="6" id="KW-0687">Ribonucleoprotein</keyword>
<accession>A0A955I510</accession>
<protein>
    <recommendedName>
        <fullName evidence="7">Small ribosomal subunit protein uS14</fullName>
    </recommendedName>
</protein>
<dbReference type="GO" id="GO:0003735">
    <property type="term" value="F:structural constituent of ribosome"/>
    <property type="evidence" value="ECO:0007669"/>
    <property type="project" value="InterPro"/>
</dbReference>
<evidence type="ECO:0000256" key="4">
    <source>
        <dbReference type="ARBA" id="ARBA00022884"/>
    </source>
</evidence>
<dbReference type="PANTHER" id="PTHR19836:SF19">
    <property type="entry name" value="SMALL RIBOSOMAL SUBUNIT PROTEIN US14M"/>
    <property type="match status" value="1"/>
</dbReference>
<dbReference type="Gene3D" id="4.10.830.10">
    <property type="entry name" value="30s Ribosomal Protein S14, Chain N"/>
    <property type="match status" value="1"/>
</dbReference>
<dbReference type="InterPro" id="IPR043140">
    <property type="entry name" value="Ribosomal_uS14_sf"/>
</dbReference>
<dbReference type="PROSITE" id="PS00527">
    <property type="entry name" value="RIBOSOMAL_S14"/>
    <property type="match status" value="1"/>
</dbReference>
<dbReference type="GO" id="GO:0015935">
    <property type="term" value="C:small ribosomal subunit"/>
    <property type="evidence" value="ECO:0007669"/>
    <property type="project" value="TreeGrafter"/>
</dbReference>
<dbReference type="EMBL" id="JAGQLI010000109">
    <property type="protein sequence ID" value="MCA9379195.1"/>
    <property type="molecule type" value="Genomic_DNA"/>
</dbReference>
<dbReference type="Pfam" id="PF00253">
    <property type="entry name" value="Ribosomal_S14"/>
    <property type="match status" value="1"/>
</dbReference>
<dbReference type="Proteomes" id="UP000760819">
    <property type="component" value="Unassembled WGS sequence"/>
</dbReference>
<reference evidence="9" key="1">
    <citation type="submission" date="2020-04" db="EMBL/GenBank/DDBJ databases">
        <authorList>
            <person name="Zhang T."/>
        </authorList>
    </citation>
    <scope>NUCLEOTIDE SEQUENCE</scope>
    <source>
        <strain evidence="9">HKST-UBA12</strain>
    </source>
</reference>
<evidence type="ECO:0000256" key="8">
    <source>
        <dbReference type="SAM" id="MobiDB-lite"/>
    </source>
</evidence>
<dbReference type="NCBIfam" id="NF005974">
    <property type="entry name" value="PRK08061.1"/>
    <property type="match status" value="1"/>
</dbReference>
<evidence type="ECO:0000256" key="7">
    <source>
        <dbReference type="ARBA" id="ARBA00035167"/>
    </source>
</evidence>
<evidence type="ECO:0000256" key="3">
    <source>
        <dbReference type="ARBA" id="ARBA00022833"/>
    </source>
</evidence>
<keyword evidence="3" id="KW-0862">Zinc</keyword>
<evidence type="ECO:0000256" key="5">
    <source>
        <dbReference type="ARBA" id="ARBA00022980"/>
    </source>
</evidence>
<evidence type="ECO:0000256" key="2">
    <source>
        <dbReference type="ARBA" id="ARBA00022730"/>
    </source>
</evidence>
<keyword evidence="5 9" id="KW-0689">Ribosomal protein</keyword>
<dbReference type="GO" id="GO:0019843">
    <property type="term" value="F:rRNA binding"/>
    <property type="evidence" value="ECO:0007669"/>
    <property type="project" value="UniProtKB-KW"/>
</dbReference>
<feature type="compositionally biased region" description="Basic residues" evidence="8">
    <location>
        <begin position="9"/>
        <end position="25"/>
    </location>
</feature>
<sequence>MAGAAQKAAAKRKNAKKERGSLKHSTKAYNRCELCGRSHGYIRKFKVCRICFRKLAMNGELPGVRKATW</sequence>
<proteinExistence type="predicted"/>
<evidence type="ECO:0000256" key="6">
    <source>
        <dbReference type="ARBA" id="ARBA00023274"/>
    </source>
</evidence>
<name>A0A955I510_9BACT</name>
<reference evidence="9" key="2">
    <citation type="journal article" date="2021" name="Microbiome">
        <title>Successional dynamics and alternative stable states in a saline activated sludge microbial community over 9 years.</title>
        <authorList>
            <person name="Wang Y."/>
            <person name="Ye J."/>
            <person name="Ju F."/>
            <person name="Liu L."/>
            <person name="Boyd J.A."/>
            <person name="Deng Y."/>
            <person name="Parks D.H."/>
            <person name="Jiang X."/>
            <person name="Yin X."/>
            <person name="Woodcroft B.J."/>
            <person name="Tyson G.W."/>
            <person name="Hugenholtz P."/>
            <person name="Polz M.F."/>
            <person name="Zhang T."/>
        </authorList>
    </citation>
    <scope>NUCLEOTIDE SEQUENCE</scope>
    <source>
        <strain evidence="9">HKST-UBA12</strain>
    </source>
</reference>
<dbReference type="PANTHER" id="PTHR19836">
    <property type="entry name" value="30S RIBOSOMAL PROTEIN S14"/>
    <property type="match status" value="1"/>
</dbReference>
<evidence type="ECO:0000256" key="1">
    <source>
        <dbReference type="ARBA" id="ARBA00022723"/>
    </source>
</evidence>
<dbReference type="InterPro" id="IPR001209">
    <property type="entry name" value="Ribosomal_uS14"/>
</dbReference>
<dbReference type="GO" id="GO:0006412">
    <property type="term" value="P:translation"/>
    <property type="evidence" value="ECO:0007669"/>
    <property type="project" value="InterPro"/>
</dbReference>
<keyword evidence="4" id="KW-0694">RNA-binding</keyword>
<dbReference type="InterPro" id="IPR018271">
    <property type="entry name" value="Ribosomal_uS14_CS"/>
</dbReference>
<gene>
    <name evidence="9" type="ORF">KC640_02095</name>
</gene>
<organism evidence="9 10">
    <name type="scientific">Candidatus Dojkabacteria bacterium</name>
    <dbReference type="NCBI Taxonomy" id="2099670"/>
    <lineage>
        <taxon>Bacteria</taxon>
        <taxon>Candidatus Dojkabacteria</taxon>
    </lineage>
</organism>
<feature type="region of interest" description="Disordered" evidence="8">
    <location>
        <begin position="1"/>
        <end position="25"/>
    </location>
</feature>
<dbReference type="GO" id="GO:0005737">
    <property type="term" value="C:cytoplasm"/>
    <property type="evidence" value="ECO:0007669"/>
    <property type="project" value="UniProtKB-ARBA"/>
</dbReference>
<evidence type="ECO:0000313" key="10">
    <source>
        <dbReference type="Proteomes" id="UP000760819"/>
    </source>
</evidence>
<dbReference type="SUPFAM" id="SSF57716">
    <property type="entry name" value="Glucocorticoid receptor-like (DNA-binding domain)"/>
    <property type="match status" value="1"/>
</dbReference>
<comment type="caution">
    <text evidence="9">The sequence shown here is derived from an EMBL/GenBank/DDBJ whole genome shotgun (WGS) entry which is preliminary data.</text>
</comment>
<dbReference type="GO" id="GO:0046872">
    <property type="term" value="F:metal ion binding"/>
    <property type="evidence" value="ECO:0007669"/>
    <property type="project" value="UniProtKB-KW"/>
</dbReference>